<organism evidence="1 2">
    <name type="scientific">candidate division WWE3 bacterium RBG_19FT_COMBO_53_11</name>
    <dbReference type="NCBI Taxonomy" id="1802613"/>
    <lineage>
        <taxon>Bacteria</taxon>
        <taxon>Katanobacteria</taxon>
    </lineage>
</organism>
<reference evidence="1 2" key="1">
    <citation type="journal article" date="2016" name="Nat. Commun.">
        <title>Thousands of microbial genomes shed light on interconnected biogeochemical processes in an aquifer system.</title>
        <authorList>
            <person name="Anantharaman K."/>
            <person name="Brown C.T."/>
            <person name="Hug L.A."/>
            <person name="Sharon I."/>
            <person name="Castelle C.J."/>
            <person name="Probst A.J."/>
            <person name="Thomas B.C."/>
            <person name="Singh A."/>
            <person name="Wilkins M.J."/>
            <person name="Karaoz U."/>
            <person name="Brodie E.L."/>
            <person name="Williams K.H."/>
            <person name="Hubbard S.S."/>
            <person name="Banfield J.F."/>
        </authorList>
    </citation>
    <scope>NUCLEOTIDE SEQUENCE [LARGE SCALE GENOMIC DNA]</scope>
</reference>
<proteinExistence type="predicted"/>
<evidence type="ECO:0000313" key="2">
    <source>
        <dbReference type="Proteomes" id="UP000176583"/>
    </source>
</evidence>
<dbReference type="AlphaFoldDB" id="A0A1F4UHJ6"/>
<sequence length="100" mass="12151">MHQPHPNPRFIAVLEHEKKHIERQKELGVFKFGLKYLFFPRFRFQEELLAIKEGMKYLKRKNLAFDTDRSAMFLSSWLYLWMVTYARAKKELDKAWESIG</sequence>
<evidence type="ECO:0000313" key="1">
    <source>
        <dbReference type="EMBL" id="OGC44445.1"/>
    </source>
</evidence>
<name>A0A1F4UHJ6_UNCKA</name>
<comment type="caution">
    <text evidence="1">The sequence shown here is derived from an EMBL/GenBank/DDBJ whole genome shotgun (WGS) entry which is preliminary data.</text>
</comment>
<dbReference type="Proteomes" id="UP000176583">
    <property type="component" value="Unassembled WGS sequence"/>
</dbReference>
<accession>A0A1F4UHJ6</accession>
<gene>
    <name evidence="1" type="ORF">A2V54_00285</name>
</gene>
<protein>
    <submittedName>
        <fullName evidence="1">Uncharacterized protein</fullName>
    </submittedName>
</protein>
<dbReference type="EMBL" id="MEUW01000020">
    <property type="protein sequence ID" value="OGC44445.1"/>
    <property type="molecule type" value="Genomic_DNA"/>
</dbReference>